<sequence length="202" mass="23015">MIDRCLHFTRIGIFNGQRSAKRRNVSTPIQPKLKKKFFVIIISIIRKSLATNGTILFHKISVASFEVGNLGICPRPIFTSTLSRVKNKQLKIRVLILFGESLTELENCVILVSSLGLTHFIILSLNVIKQKFHYMPRLLLGNDITRLTFIGSTCIISTVQSIVFDQNKKQSEDDQFGHLWICGTINNYVSDETFENFTVHMI</sequence>
<protein>
    <submittedName>
        <fullName evidence="1">Uncharacterized protein</fullName>
    </submittedName>
</protein>
<proteinExistence type="predicted"/>
<evidence type="ECO:0000313" key="2">
    <source>
        <dbReference type="Proteomes" id="UP000475862"/>
    </source>
</evidence>
<keyword evidence="2" id="KW-1185">Reference proteome</keyword>
<gene>
    <name evidence="1" type="ORF">AGLY_016509</name>
</gene>
<accession>A0A6G0SXN7</accession>
<organism evidence="1 2">
    <name type="scientific">Aphis glycines</name>
    <name type="common">Soybean aphid</name>
    <dbReference type="NCBI Taxonomy" id="307491"/>
    <lineage>
        <taxon>Eukaryota</taxon>
        <taxon>Metazoa</taxon>
        <taxon>Ecdysozoa</taxon>
        <taxon>Arthropoda</taxon>
        <taxon>Hexapoda</taxon>
        <taxon>Insecta</taxon>
        <taxon>Pterygota</taxon>
        <taxon>Neoptera</taxon>
        <taxon>Paraneoptera</taxon>
        <taxon>Hemiptera</taxon>
        <taxon>Sternorrhyncha</taxon>
        <taxon>Aphidomorpha</taxon>
        <taxon>Aphidoidea</taxon>
        <taxon>Aphididae</taxon>
        <taxon>Aphidini</taxon>
        <taxon>Aphis</taxon>
        <taxon>Aphis</taxon>
    </lineage>
</organism>
<evidence type="ECO:0000313" key="1">
    <source>
        <dbReference type="EMBL" id="KAE9523089.1"/>
    </source>
</evidence>
<dbReference type="EMBL" id="VYZN01000251">
    <property type="protein sequence ID" value="KAE9523089.1"/>
    <property type="molecule type" value="Genomic_DNA"/>
</dbReference>
<reference evidence="1 2" key="1">
    <citation type="submission" date="2019-08" db="EMBL/GenBank/DDBJ databases">
        <title>The genome of the soybean aphid Biotype 1, its phylome, world population structure and adaptation to the North American continent.</title>
        <authorList>
            <person name="Giordano R."/>
            <person name="Donthu R.K."/>
            <person name="Hernandez A.G."/>
            <person name="Wright C.L."/>
            <person name="Zimin A.V."/>
        </authorList>
    </citation>
    <scope>NUCLEOTIDE SEQUENCE [LARGE SCALE GENOMIC DNA]</scope>
    <source>
        <tissue evidence="1">Whole aphids</tissue>
    </source>
</reference>
<name>A0A6G0SXN7_APHGL</name>
<comment type="caution">
    <text evidence="1">The sequence shown here is derived from an EMBL/GenBank/DDBJ whole genome shotgun (WGS) entry which is preliminary data.</text>
</comment>
<dbReference type="AlphaFoldDB" id="A0A6G0SXN7"/>
<dbReference type="Proteomes" id="UP000475862">
    <property type="component" value="Unassembled WGS sequence"/>
</dbReference>